<evidence type="ECO:0000256" key="1">
    <source>
        <dbReference type="ARBA" id="ARBA00023125"/>
    </source>
</evidence>
<gene>
    <name evidence="3" type="ORF">M422DRAFT_141244</name>
</gene>
<accession>A0A0C9U4X6</accession>
<dbReference type="GO" id="GO:0003677">
    <property type="term" value="F:DNA binding"/>
    <property type="evidence" value="ECO:0007669"/>
    <property type="project" value="UniProtKB-KW"/>
</dbReference>
<organism evidence="3 4">
    <name type="scientific">Sphaerobolus stellatus (strain SS14)</name>
    <dbReference type="NCBI Taxonomy" id="990650"/>
    <lineage>
        <taxon>Eukaryota</taxon>
        <taxon>Fungi</taxon>
        <taxon>Dikarya</taxon>
        <taxon>Basidiomycota</taxon>
        <taxon>Agaricomycotina</taxon>
        <taxon>Agaricomycetes</taxon>
        <taxon>Phallomycetidae</taxon>
        <taxon>Geastrales</taxon>
        <taxon>Sphaerobolaceae</taxon>
        <taxon>Sphaerobolus</taxon>
    </lineage>
</organism>
<sequence>GGRSISSFNKTKQPLSEAEEELIIKYALESAAQGFPDTLRHIEQKATEIIRSRLGPKAAALGTNWA</sequence>
<evidence type="ECO:0000313" key="3">
    <source>
        <dbReference type="EMBL" id="KIJ38003.1"/>
    </source>
</evidence>
<dbReference type="InterPro" id="IPR006600">
    <property type="entry name" value="HTH_CenpB_DNA-bd_dom"/>
</dbReference>
<evidence type="ECO:0000313" key="4">
    <source>
        <dbReference type="Proteomes" id="UP000054279"/>
    </source>
</evidence>
<dbReference type="HOGENOM" id="CLU_206234_0_0_1"/>
<keyword evidence="1" id="KW-0238">DNA-binding</keyword>
<dbReference type="OrthoDB" id="2668963at2759"/>
<dbReference type="PROSITE" id="PS51253">
    <property type="entry name" value="HTH_CENPB"/>
    <property type="match status" value="1"/>
</dbReference>
<keyword evidence="4" id="KW-1185">Reference proteome</keyword>
<dbReference type="Proteomes" id="UP000054279">
    <property type="component" value="Unassembled WGS sequence"/>
</dbReference>
<protein>
    <recommendedName>
        <fullName evidence="2">HTH CENPB-type domain-containing protein</fullName>
    </recommendedName>
</protein>
<dbReference type="EMBL" id="KN837164">
    <property type="protein sequence ID" value="KIJ38003.1"/>
    <property type="molecule type" value="Genomic_DNA"/>
</dbReference>
<reference evidence="3 4" key="1">
    <citation type="submission" date="2014-06" db="EMBL/GenBank/DDBJ databases">
        <title>Evolutionary Origins and Diversification of the Mycorrhizal Mutualists.</title>
        <authorList>
            <consortium name="DOE Joint Genome Institute"/>
            <consortium name="Mycorrhizal Genomics Consortium"/>
            <person name="Kohler A."/>
            <person name="Kuo A."/>
            <person name="Nagy L.G."/>
            <person name="Floudas D."/>
            <person name="Copeland A."/>
            <person name="Barry K.W."/>
            <person name="Cichocki N."/>
            <person name="Veneault-Fourrey C."/>
            <person name="LaButti K."/>
            <person name="Lindquist E.A."/>
            <person name="Lipzen A."/>
            <person name="Lundell T."/>
            <person name="Morin E."/>
            <person name="Murat C."/>
            <person name="Riley R."/>
            <person name="Ohm R."/>
            <person name="Sun H."/>
            <person name="Tunlid A."/>
            <person name="Henrissat B."/>
            <person name="Grigoriev I.V."/>
            <person name="Hibbett D.S."/>
            <person name="Martin F."/>
        </authorList>
    </citation>
    <scope>NUCLEOTIDE SEQUENCE [LARGE SCALE GENOMIC DNA]</scope>
    <source>
        <strain evidence="3 4">SS14</strain>
    </source>
</reference>
<dbReference type="AlphaFoldDB" id="A0A0C9U4X6"/>
<feature type="non-terminal residue" evidence="3">
    <location>
        <position position="1"/>
    </location>
</feature>
<feature type="non-terminal residue" evidence="3">
    <location>
        <position position="66"/>
    </location>
</feature>
<proteinExistence type="predicted"/>
<feature type="domain" description="HTH CENPB-type" evidence="2">
    <location>
        <begin position="7"/>
        <end position="66"/>
    </location>
</feature>
<evidence type="ECO:0000259" key="2">
    <source>
        <dbReference type="PROSITE" id="PS51253"/>
    </source>
</evidence>
<name>A0A0C9U4X6_SPHS4</name>